<sequence>MTIDEIITYLESLGGTLVLRPTEGDGSPEIAWGDVFFYYAPDGNVPTTTQPFATIVTKDYPDEPASRLDRPGAFRLNINAGRDAFVHHTGHTPRETPNHPFDPTAEDTLFPHLTYFSAAWLSVVNPGPGTSAYVNDLLHSAHERARARYERKG</sequence>
<organism evidence="2 3">
    <name type="scientific">Nocardia puris</name>
    <dbReference type="NCBI Taxonomy" id="208602"/>
    <lineage>
        <taxon>Bacteria</taxon>
        <taxon>Bacillati</taxon>
        <taxon>Actinomycetota</taxon>
        <taxon>Actinomycetes</taxon>
        <taxon>Mycobacteriales</taxon>
        <taxon>Nocardiaceae</taxon>
        <taxon>Nocardia</taxon>
    </lineage>
</organism>
<evidence type="ECO:0000313" key="2">
    <source>
        <dbReference type="EMBL" id="RBO92707.1"/>
    </source>
</evidence>
<dbReference type="InterPro" id="IPR045676">
    <property type="entry name" value="DUF6194"/>
</dbReference>
<reference evidence="2 3" key="1">
    <citation type="submission" date="2018-06" db="EMBL/GenBank/DDBJ databases">
        <title>Genomic Encyclopedia of Type Strains, Phase IV (KMG-IV): sequencing the most valuable type-strain genomes for metagenomic binning, comparative biology and taxonomic classification.</title>
        <authorList>
            <person name="Goeker M."/>
        </authorList>
    </citation>
    <scope>NUCLEOTIDE SEQUENCE [LARGE SCALE GENOMIC DNA]</scope>
    <source>
        <strain evidence="2 3">DSM 44599</strain>
    </source>
</reference>
<evidence type="ECO:0000259" key="1">
    <source>
        <dbReference type="Pfam" id="PF19694"/>
    </source>
</evidence>
<evidence type="ECO:0000313" key="3">
    <source>
        <dbReference type="Proteomes" id="UP000252586"/>
    </source>
</evidence>
<dbReference type="Proteomes" id="UP000252586">
    <property type="component" value="Unassembled WGS sequence"/>
</dbReference>
<protein>
    <recommendedName>
        <fullName evidence="1">DUF6194 domain-containing protein</fullName>
    </recommendedName>
</protein>
<proteinExistence type="predicted"/>
<accession>A0A366DRI6</accession>
<name>A0A366DRI6_9NOCA</name>
<dbReference type="Pfam" id="PF19694">
    <property type="entry name" value="DUF6194"/>
    <property type="match status" value="1"/>
</dbReference>
<comment type="caution">
    <text evidence="2">The sequence shown here is derived from an EMBL/GenBank/DDBJ whole genome shotgun (WGS) entry which is preliminary data.</text>
</comment>
<dbReference type="RefSeq" id="WP_067508378.1">
    <property type="nucleotide sequence ID" value="NZ_QNRE01000003.1"/>
</dbReference>
<dbReference type="OrthoDB" id="9783727at2"/>
<dbReference type="STRING" id="1210090.GCA_001613185_02648"/>
<gene>
    <name evidence="2" type="ORF">DFR74_103351</name>
</gene>
<dbReference type="EMBL" id="QNRE01000003">
    <property type="protein sequence ID" value="RBO92707.1"/>
    <property type="molecule type" value="Genomic_DNA"/>
</dbReference>
<keyword evidence="3" id="KW-1185">Reference proteome</keyword>
<feature type="domain" description="DUF6194" evidence="1">
    <location>
        <begin position="1"/>
        <end position="152"/>
    </location>
</feature>
<dbReference type="AlphaFoldDB" id="A0A366DRI6"/>